<evidence type="ECO:0000256" key="1">
    <source>
        <dbReference type="SAM" id="SignalP"/>
    </source>
</evidence>
<gene>
    <name evidence="2" type="ORF">SAMN06265376_10460</name>
</gene>
<proteinExistence type="predicted"/>
<protein>
    <recommendedName>
        <fullName evidence="4">TonB protein C-terminal</fullName>
    </recommendedName>
</protein>
<evidence type="ECO:0000313" key="2">
    <source>
        <dbReference type="EMBL" id="SNR88985.1"/>
    </source>
</evidence>
<dbReference type="RefSeq" id="WP_089371885.1">
    <property type="nucleotide sequence ID" value="NZ_BMEP01000007.1"/>
</dbReference>
<evidence type="ECO:0000313" key="3">
    <source>
        <dbReference type="Proteomes" id="UP000198379"/>
    </source>
</evidence>
<reference evidence="2 3" key="1">
    <citation type="submission" date="2017-06" db="EMBL/GenBank/DDBJ databases">
        <authorList>
            <person name="Kim H.J."/>
            <person name="Triplett B.A."/>
        </authorList>
    </citation>
    <scope>NUCLEOTIDE SEQUENCE [LARGE SCALE GENOMIC DNA]</scope>
    <source>
        <strain evidence="2 3">DSM 25597</strain>
    </source>
</reference>
<keyword evidence="3" id="KW-1185">Reference proteome</keyword>
<dbReference type="Proteomes" id="UP000198379">
    <property type="component" value="Unassembled WGS sequence"/>
</dbReference>
<organism evidence="2 3">
    <name type="scientific">Dokdonia pacifica</name>
    <dbReference type="NCBI Taxonomy" id="1627892"/>
    <lineage>
        <taxon>Bacteria</taxon>
        <taxon>Pseudomonadati</taxon>
        <taxon>Bacteroidota</taxon>
        <taxon>Flavobacteriia</taxon>
        <taxon>Flavobacteriales</taxon>
        <taxon>Flavobacteriaceae</taxon>
        <taxon>Dokdonia</taxon>
    </lineage>
</organism>
<feature type="chain" id="PRO_5013076813" description="TonB protein C-terminal" evidence="1">
    <location>
        <begin position="19"/>
        <end position="135"/>
    </location>
</feature>
<feature type="signal peptide" evidence="1">
    <location>
        <begin position="1"/>
        <end position="18"/>
    </location>
</feature>
<sequence length="135" mass="14874">MKKLALVLFVLASTVSFAQEGVSMKRTTTLTISEVPPTWPGCDGSINQKNNCFRQKLANHVVRGFKFPAGHKSGTRVVVDMIINTKGRPEIKGMEGGSKELQAEIKRKIMSMPDVKPGHSGGTPEVRKYKLPFTF</sequence>
<dbReference type="EMBL" id="FZNY01000004">
    <property type="protein sequence ID" value="SNR88985.1"/>
    <property type="molecule type" value="Genomic_DNA"/>
</dbReference>
<accession>A0A239A019</accession>
<dbReference type="AlphaFoldDB" id="A0A239A019"/>
<name>A0A239A019_9FLAO</name>
<keyword evidence="1" id="KW-0732">Signal</keyword>
<dbReference type="OrthoDB" id="1522859at2"/>
<evidence type="ECO:0008006" key="4">
    <source>
        <dbReference type="Google" id="ProtNLM"/>
    </source>
</evidence>